<feature type="compositionally biased region" description="Basic residues" evidence="1">
    <location>
        <begin position="7"/>
        <end position="17"/>
    </location>
</feature>
<reference evidence="2" key="1">
    <citation type="submission" date="2022-10" db="EMBL/GenBank/DDBJ databases">
        <title>Adaptive evolution leads to modifications in subtelomeric GC content in a zoonotic Cryptosporidium species.</title>
        <authorList>
            <person name="Li J."/>
            <person name="Feng Y."/>
            <person name="Xiao L."/>
        </authorList>
    </citation>
    <scope>NUCLEOTIDE SEQUENCE</scope>
    <source>
        <strain evidence="2">25894</strain>
    </source>
</reference>
<organism evidence="2 3">
    <name type="scientific">Cryptosporidium canis</name>
    <dbReference type="NCBI Taxonomy" id="195482"/>
    <lineage>
        <taxon>Eukaryota</taxon>
        <taxon>Sar</taxon>
        <taxon>Alveolata</taxon>
        <taxon>Apicomplexa</taxon>
        <taxon>Conoidasida</taxon>
        <taxon>Coccidia</taxon>
        <taxon>Eucoccidiorida</taxon>
        <taxon>Eimeriorina</taxon>
        <taxon>Cryptosporidiidae</taxon>
        <taxon>Cryptosporidium</taxon>
    </lineage>
</organism>
<name>A0ABQ8P4Y6_9CRYT</name>
<dbReference type="Proteomes" id="UP001071777">
    <property type="component" value="Unassembled WGS sequence"/>
</dbReference>
<accession>A0ABQ8P4Y6</accession>
<evidence type="ECO:0000256" key="1">
    <source>
        <dbReference type="SAM" id="MobiDB-lite"/>
    </source>
</evidence>
<keyword evidence="3" id="KW-1185">Reference proteome</keyword>
<comment type="caution">
    <text evidence="2">The sequence shown here is derived from an EMBL/GenBank/DDBJ whole genome shotgun (WGS) entry which is preliminary data.</text>
</comment>
<evidence type="ECO:0000313" key="3">
    <source>
        <dbReference type="Proteomes" id="UP001071777"/>
    </source>
</evidence>
<gene>
    <name evidence="2" type="ORF">OJ252_2530</name>
</gene>
<proteinExistence type="predicted"/>
<feature type="region of interest" description="Disordered" evidence="1">
    <location>
        <begin position="1"/>
        <end position="29"/>
    </location>
</feature>
<protein>
    <submittedName>
        <fullName evidence="2">Cyclin A-like protein</fullName>
    </submittedName>
</protein>
<evidence type="ECO:0000313" key="2">
    <source>
        <dbReference type="EMBL" id="KAJ1608491.1"/>
    </source>
</evidence>
<dbReference type="EMBL" id="JAPCXB010000095">
    <property type="protein sequence ID" value="KAJ1608491.1"/>
    <property type="molecule type" value="Genomic_DNA"/>
</dbReference>
<sequence length="215" mass="24624">MQDNKRPTRRAKSRPGKVKTEQGDSVSQSGCENEQVAAYYNAMMRVEDSMWIRWGRLRADSGTREIQRAMFRALASLELMYQVRFVSLYIMFLMRSSWERVVSRLGRGFESRSSGLSTTPRCPRPESSESREWLRLLFGTLSVPVQYWTSDSRSSPWRLSAWQSPPTMGRSLKEVGPVWTGRSATPVTAGTKLPRRRLCWPSSVWTEEALPSCSS</sequence>